<dbReference type="EMBL" id="PDBW01000001">
    <property type="protein sequence ID" value="PFH02456.1"/>
    <property type="molecule type" value="Genomic_DNA"/>
</dbReference>
<dbReference type="SUPFAM" id="SSF53187">
    <property type="entry name" value="Zn-dependent exopeptidases"/>
    <property type="match status" value="1"/>
</dbReference>
<comment type="caution">
    <text evidence="3">The sequence shown here is derived from an EMBL/GenBank/DDBJ whole genome shotgun (WGS) entry which is preliminary data.</text>
</comment>
<evidence type="ECO:0000313" key="3">
    <source>
        <dbReference type="EMBL" id="PFH02456.1"/>
    </source>
</evidence>
<evidence type="ECO:0000259" key="2">
    <source>
        <dbReference type="SMART" id="SM00646"/>
    </source>
</evidence>
<dbReference type="GO" id="GO:0008745">
    <property type="term" value="F:N-acetylmuramoyl-L-alanine amidase activity"/>
    <property type="evidence" value="ECO:0007669"/>
    <property type="project" value="InterPro"/>
</dbReference>
<sequence>MNKKSVVKKMQKRYLHIPPAKRIILLVMGILILTVVGIGIGSKIVSKGSGRGNDYLTDNSNEVVNAGDTDGTSHAGEIKPKEVIVVIDPGHGGEDWGAYSGTLYEKDINLDISLKLGKLLEDLGVKVVYTRETDVFVDLDPRVELANRLDATLFISVHSNSLPDNSEYKGTETLYCPSSNPRYSKMDGKKLATIVQKELINALGTVDNGIIERPNLVVLRKTVMPAVIAEIAYISNPSDRAKLADDAFRQKAAQALANAVMKALDEMGMVKDENGNYMIIPN</sequence>
<dbReference type="Gene3D" id="3.40.630.40">
    <property type="entry name" value="Zn-dependent exopeptidases"/>
    <property type="match status" value="1"/>
</dbReference>
<evidence type="ECO:0000256" key="1">
    <source>
        <dbReference type="ARBA" id="ARBA00022801"/>
    </source>
</evidence>
<dbReference type="PANTHER" id="PTHR30404:SF0">
    <property type="entry name" value="N-ACETYLMURAMOYL-L-ALANINE AMIDASE AMIC"/>
    <property type="match status" value="1"/>
</dbReference>
<reference evidence="3 4" key="1">
    <citation type="submission" date="2017-09" db="EMBL/GenBank/DDBJ databases">
        <title>Evaluation of Pacific Biosciences Sequencing Technology to Finishing C. thermocellum Genome Sequences.</title>
        <authorList>
            <person name="Brown S."/>
        </authorList>
    </citation>
    <scope>NUCLEOTIDE SEQUENCE [LARGE SCALE GENOMIC DNA]</scope>
    <source>
        <strain evidence="3 4">AD2</strain>
    </source>
</reference>
<dbReference type="InterPro" id="IPR002508">
    <property type="entry name" value="MurNAc-LAA_cat"/>
</dbReference>
<dbReference type="GO" id="GO:0030288">
    <property type="term" value="C:outer membrane-bounded periplasmic space"/>
    <property type="evidence" value="ECO:0007669"/>
    <property type="project" value="TreeGrafter"/>
</dbReference>
<dbReference type="PANTHER" id="PTHR30404">
    <property type="entry name" value="N-ACETYLMURAMOYL-L-ALANINE AMIDASE"/>
    <property type="match status" value="1"/>
</dbReference>
<accession>A0AB36TFZ4</accession>
<dbReference type="GeneID" id="35805216"/>
<organism evidence="3 4">
    <name type="scientific">Acetivibrio thermocellus AD2</name>
    <dbReference type="NCBI Taxonomy" id="1138384"/>
    <lineage>
        <taxon>Bacteria</taxon>
        <taxon>Bacillati</taxon>
        <taxon>Bacillota</taxon>
        <taxon>Clostridia</taxon>
        <taxon>Eubacteriales</taxon>
        <taxon>Oscillospiraceae</taxon>
        <taxon>Acetivibrio</taxon>
    </lineage>
</organism>
<dbReference type="RefSeq" id="WP_003515629.1">
    <property type="nucleotide sequence ID" value="NZ_CP013828.1"/>
</dbReference>
<name>A0AB36TFZ4_ACETH</name>
<proteinExistence type="predicted"/>
<dbReference type="SMART" id="SM00646">
    <property type="entry name" value="Ami_3"/>
    <property type="match status" value="1"/>
</dbReference>
<protein>
    <submittedName>
        <fullName evidence="3">N-acetylmuramoyl-L-alanine amidase</fullName>
    </submittedName>
</protein>
<keyword evidence="1" id="KW-0378">Hydrolase</keyword>
<dbReference type="InterPro" id="IPR050695">
    <property type="entry name" value="N-acetylmuramoyl_amidase_3"/>
</dbReference>
<feature type="domain" description="MurNAc-LAA" evidence="2">
    <location>
        <begin position="143"/>
        <end position="261"/>
    </location>
</feature>
<gene>
    <name evidence="3" type="ORF">M972_111234</name>
</gene>
<evidence type="ECO:0000313" key="4">
    <source>
        <dbReference type="Proteomes" id="UP000223596"/>
    </source>
</evidence>
<dbReference type="CDD" id="cd02696">
    <property type="entry name" value="MurNAc-LAA"/>
    <property type="match status" value="1"/>
</dbReference>
<dbReference type="Proteomes" id="UP000223596">
    <property type="component" value="Unassembled WGS sequence"/>
</dbReference>
<dbReference type="GO" id="GO:0009253">
    <property type="term" value="P:peptidoglycan catabolic process"/>
    <property type="evidence" value="ECO:0007669"/>
    <property type="project" value="InterPro"/>
</dbReference>
<dbReference type="AlphaFoldDB" id="A0AB36TFZ4"/>
<dbReference type="Pfam" id="PF01520">
    <property type="entry name" value="Amidase_3"/>
    <property type="match status" value="1"/>
</dbReference>